<feature type="binding site" evidence="16">
    <location>
        <position position="190"/>
    </location>
    <ligand>
        <name>substrate</name>
    </ligand>
</feature>
<dbReference type="PANTHER" id="PTHR34265:SF1">
    <property type="entry name" value="TYPE III PANTOTHENATE KINASE"/>
    <property type="match status" value="1"/>
</dbReference>
<dbReference type="Pfam" id="PF03309">
    <property type="entry name" value="Pan_kinase"/>
    <property type="match status" value="1"/>
</dbReference>
<comment type="cofactor">
    <cofactor evidence="2">
        <name>K(+)</name>
        <dbReference type="ChEBI" id="CHEBI:29103"/>
    </cofactor>
</comment>
<dbReference type="InterPro" id="IPR043129">
    <property type="entry name" value="ATPase_NBD"/>
</dbReference>
<comment type="catalytic activity">
    <reaction evidence="1 16">
        <text>(R)-pantothenate + ATP = (R)-4'-phosphopantothenate + ADP + H(+)</text>
        <dbReference type="Rhea" id="RHEA:16373"/>
        <dbReference type="ChEBI" id="CHEBI:10986"/>
        <dbReference type="ChEBI" id="CHEBI:15378"/>
        <dbReference type="ChEBI" id="CHEBI:29032"/>
        <dbReference type="ChEBI" id="CHEBI:30616"/>
        <dbReference type="ChEBI" id="CHEBI:456216"/>
        <dbReference type="EC" id="2.7.1.33"/>
    </reaction>
</comment>
<dbReference type="AlphaFoldDB" id="A0A2P6MDS0"/>
<dbReference type="GO" id="GO:0015937">
    <property type="term" value="P:coenzyme A biosynthetic process"/>
    <property type="evidence" value="ECO:0007669"/>
    <property type="project" value="UniProtKB-UniRule"/>
</dbReference>
<evidence type="ECO:0000256" key="10">
    <source>
        <dbReference type="ARBA" id="ARBA00022777"/>
    </source>
</evidence>
<dbReference type="Proteomes" id="UP000243650">
    <property type="component" value="Unassembled WGS sequence"/>
</dbReference>
<feature type="binding site" evidence="16">
    <location>
        <begin position="113"/>
        <end position="116"/>
    </location>
    <ligand>
        <name>substrate</name>
    </ligand>
</feature>
<evidence type="ECO:0000256" key="13">
    <source>
        <dbReference type="ARBA" id="ARBA00022993"/>
    </source>
</evidence>
<comment type="function">
    <text evidence="16">Catalyzes the phosphorylation of pantothenate (Pan), the first step in CoA biosynthesis.</text>
</comment>
<evidence type="ECO:0000256" key="12">
    <source>
        <dbReference type="ARBA" id="ARBA00022958"/>
    </source>
</evidence>
<comment type="pathway">
    <text evidence="4 16">Cofactor biosynthesis; coenzyme A biosynthesis; CoA from (R)-pantothenate: step 1/5.</text>
</comment>
<dbReference type="GO" id="GO:0005737">
    <property type="term" value="C:cytoplasm"/>
    <property type="evidence" value="ECO:0007669"/>
    <property type="project" value="UniProtKB-SubCell"/>
</dbReference>
<keyword evidence="9 16" id="KW-0547">Nucleotide-binding</keyword>
<gene>
    <name evidence="16" type="primary">coaX</name>
    <name evidence="17" type="ORF">C6I21_15030</name>
</gene>
<keyword evidence="13 16" id="KW-0173">Coenzyme A biosynthesis</keyword>
<dbReference type="EC" id="2.7.1.33" evidence="6 16"/>
<evidence type="ECO:0000256" key="11">
    <source>
        <dbReference type="ARBA" id="ARBA00022840"/>
    </source>
</evidence>
<feature type="binding site" evidence="16">
    <location>
        <begin position="12"/>
        <end position="19"/>
    </location>
    <ligand>
        <name>ATP</name>
        <dbReference type="ChEBI" id="CHEBI:30616"/>
    </ligand>
</feature>
<comment type="subunit">
    <text evidence="5 16">Homodimer.</text>
</comment>
<dbReference type="NCBIfam" id="TIGR00671">
    <property type="entry name" value="baf"/>
    <property type="match status" value="1"/>
</dbReference>
<dbReference type="InterPro" id="IPR004619">
    <property type="entry name" value="Type_III_PanK"/>
</dbReference>
<organism evidence="17 18">
    <name type="scientific">Alkalicoccus urumqiensis</name>
    <name type="common">Bacillus urumqiensis</name>
    <dbReference type="NCBI Taxonomy" id="1548213"/>
    <lineage>
        <taxon>Bacteria</taxon>
        <taxon>Bacillati</taxon>
        <taxon>Bacillota</taxon>
        <taxon>Bacilli</taxon>
        <taxon>Bacillales</taxon>
        <taxon>Bacillaceae</taxon>
        <taxon>Alkalicoccus</taxon>
    </lineage>
</organism>
<comment type="subcellular location">
    <subcellularLocation>
        <location evidence="3 16">Cytoplasm</location>
    </subcellularLocation>
</comment>
<keyword evidence="7 16" id="KW-0963">Cytoplasm</keyword>
<dbReference type="HAMAP" id="MF_01274">
    <property type="entry name" value="Pantothen_kinase_3"/>
    <property type="match status" value="1"/>
</dbReference>
<dbReference type="NCBIfam" id="NF009855">
    <property type="entry name" value="PRK13321.1"/>
    <property type="match status" value="1"/>
</dbReference>
<sequence length="263" mass="28573">MEEVDSVKLVLDIGNKTIHAGVYEAEELLYEFSLKMDRHRPGDEYALLFEQMLERGGISVSDLTGAMACSVVSGAETLFAEVLEDHLQLSAAFVGPGVKTGLQILYDNPRDAGADRITNACAAKKLYGYPVIVCDIGTAVTFCYINELGQYSGGAILPGMEEAMETLAEKASRLPQVELVRPRRVIGRSTVEALQSGAHFGLLAQVEGMIHRIRREAGTEAPVVLTGMNAEAVARESRLIDYVRPHLTLEGLSLIYDNKEADG</sequence>
<feature type="active site" description="Proton acceptor" evidence="16">
    <location>
        <position position="115"/>
    </location>
</feature>
<dbReference type="GO" id="GO:0004594">
    <property type="term" value="F:pantothenate kinase activity"/>
    <property type="evidence" value="ECO:0007669"/>
    <property type="project" value="UniProtKB-UniRule"/>
</dbReference>
<dbReference type="Gene3D" id="3.30.420.40">
    <property type="match status" value="2"/>
</dbReference>
<dbReference type="GO" id="GO:0005524">
    <property type="term" value="F:ATP binding"/>
    <property type="evidence" value="ECO:0007669"/>
    <property type="project" value="UniProtKB-UniRule"/>
</dbReference>
<feature type="binding site" evidence="16">
    <location>
        <position position="138"/>
    </location>
    <ligand>
        <name>ATP</name>
        <dbReference type="ChEBI" id="CHEBI:30616"/>
    </ligand>
</feature>
<evidence type="ECO:0000256" key="9">
    <source>
        <dbReference type="ARBA" id="ARBA00022741"/>
    </source>
</evidence>
<evidence type="ECO:0000256" key="7">
    <source>
        <dbReference type="ARBA" id="ARBA00022490"/>
    </source>
</evidence>
<evidence type="ECO:0000256" key="14">
    <source>
        <dbReference type="ARBA" id="ARBA00038036"/>
    </source>
</evidence>
<feature type="binding site" evidence="16">
    <location>
        <position position="135"/>
    </location>
    <ligand>
        <name>K(+)</name>
        <dbReference type="ChEBI" id="CHEBI:29103"/>
    </ligand>
</feature>
<feature type="binding site" evidence="16">
    <location>
        <position position="106"/>
    </location>
    <ligand>
        <name>substrate</name>
    </ligand>
</feature>
<evidence type="ECO:0000256" key="3">
    <source>
        <dbReference type="ARBA" id="ARBA00004496"/>
    </source>
</evidence>
<evidence type="ECO:0000256" key="2">
    <source>
        <dbReference type="ARBA" id="ARBA00001958"/>
    </source>
</evidence>
<name>A0A2P6MDS0_ALKUR</name>
<proteinExistence type="inferred from homology"/>
<dbReference type="GO" id="GO:0046872">
    <property type="term" value="F:metal ion binding"/>
    <property type="evidence" value="ECO:0007669"/>
    <property type="project" value="UniProtKB-KW"/>
</dbReference>
<reference evidence="17 18" key="1">
    <citation type="submission" date="2018-03" db="EMBL/GenBank/DDBJ databases">
        <title>Bacillus urumqiensis sp. nov., a moderately haloalkaliphilic bacterium isolated from a salt lake.</title>
        <authorList>
            <person name="Zhao B."/>
            <person name="Liao Z."/>
        </authorList>
    </citation>
    <scope>NUCLEOTIDE SEQUENCE [LARGE SCALE GENOMIC DNA]</scope>
    <source>
        <strain evidence="17 18">BZ-SZ-XJ18</strain>
    </source>
</reference>
<evidence type="ECO:0000313" key="18">
    <source>
        <dbReference type="Proteomes" id="UP000243650"/>
    </source>
</evidence>
<evidence type="ECO:0000256" key="1">
    <source>
        <dbReference type="ARBA" id="ARBA00001206"/>
    </source>
</evidence>
<keyword evidence="10 16" id="KW-0418">Kinase</keyword>
<evidence type="ECO:0000256" key="8">
    <source>
        <dbReference type="ARBA" id="ARBA00022679"/>
    </source>
</evidence>
<dbReference type="EMBL" id="PVNS01000017">
    <property type="protein sequence ID" value="PRO64406.1"/>
    <property type="molecule type" value="Genomic_DNA"/>
</dbReference>
<accession>A0A2P6MDS0</accession>
<keyword evidence="16" id="KW-0479">Metal-binding</keyword>
<comment type="similarity">
    <text evidence="14 16">Belongs to the type III pantothenate kinase family.</text>
</comment>
<evidence type="ECO:0000256" key="16">
    <source>
        <dbReference type="HAMAP-Rule" id="MF_01274"/>
    </source>
</evidence>
<keyword evidence="8 16" id="KW-0808">Transferase</keyword>
<protein>
    <recommendedName>
        <fullName evidence="15 16">Type III pantothenate kinase</fullName>
        <ecNumber evidence="6 16">2.7.1.33</ecNumber>
    </recommendedName>
    <alternativeName>
        <fullName evidence="16">PanK-III</fullName>
    </alternativeName>
    <alternativeName>
        <fullName evidence="16">Pantothenic acid kinase</fullName>
    </alternativeName>
</protein>
<evidence type="ECO:0000256" key="4">
    <source>
        <dbReference type="ARBA" id="ARBA00005225"/>
    </source>
</evidence>
<evidence type="ECO:0000313" key="17">
    <source>
        <dbReference type="EMBL" id="PRO64406.1"/>
    </source>
</evidence>
<dbReference type="CDD" id="cd24015">
    <property type="entry name" value="ASKHA_NBD_PanK-III"/>
    <property type="match status" value="1"/>
</dbReference>
<keyword evidence="11 16" id="KW-0067">ATP-binding</keyword>
<dbReference type="PANTHER" id="PTHR34265">
    <property type="entry name" value="TYPE III PANTOTHENATE KINASE"/>
    <property type="match status" value="1"/>
</dbReference>
<evidence type="ECO:0000256" key="6">
    <source>
        <dbReference type="ARBA" id="ARBA00012102"/>
    </source>
</evidence>
<dbReference type="SUPFAM" id="SSF53067">
    <property type="entry name" value="Actin-like ATPase domain"/>
    <property type="match status" value="2"/>
</dbReference>
<dbReference type="OrthoDB" id="9804707at2"/>
<evidence type="ECO:0000256" key="15">
    <source>
        <dbReference type="ARBA" id="ARBA00040883"/>
    </source>
</evidence>
<comment type="caution">
    <text evidence="17">The sequence shown here is derived from an EMBL/GenBank/DDBJ whole genome shotgun (WGS) entry which is preliminary data.</text>
</comment>
<keyword evidence="18" id="KW-1185">Reference proteome</keyword>
<dbReference type="UniPathway" id="UPA00241">
    <property type="reaction ID" value="UER00352"/>
</dbReference>
<evidence type="ECO:0000256" key="5">
    <source>
        <dbReference type="ARBA" id="ARBA00011738"/>
    </source>
</evidence>
<comment type="cofactor">
    <cofactor evidence="16">
        <name>NH4(+)</name>
        <dbReference type="ChEBI" id="CHEBI:28938"/>
    </cofactor>
    <cofactor evidence="16">
        <name>K(+)</name>
        <dbReference type="ChEBI" id="CHEBI:29103"/>
    </cofactor>
    <text evidence="16">A monovalent cation. Ammonium or potassium.</text>
</comment>
<keyword evidence="12 16" id="KW-0630">Potassium</keyword>